<feature type="coiled-coil region" evidence="2">
    <location>
        <begin position="13"/>
        <end position="40"/>
    </location>
</feature>
<comment type="similarity">
    <text evidence="1">Belongs to the dynein heavy chain family.</text>
</comment>
<dbReference type="InterPro" id="IPR026983">
    <property type="entry name" value="DHC"/>
</dbReference>
<dbReference type="PANTHER" id="PTHR46532:SF4">
    <property type="entry name" value="AAA+ ATPASE DOMAIN-CONTAINING PROTEIN"/>
    <property type="match status" value="1"/>
</dbReference>
<accession>A0A8S3XSQ1</accession>
<gene>
    <name evidence="4" type="ORF">PAPOLLO_LOCUS21634</name>
</gene>
<evidence type="ECO:0000256" key="2">
    <source>
        <dbReference type="SAM" id="Coils"/>
    </source>
</evidence>
<proteinExistence type="inferred from homology"/>
<dbReference type="OrthoDB" id="10251809at2759"/>
<name>A0A8S3XSQ1_PARAO</name>
<organism evidence="4 5">
    <name type="scientific">Parnassius apollo</name>
    <name type="common">Apollo butterfly</name>
    <name type="synonym">Papilio apollo</name>
    <dbReference type="NCBI Taxonomy" id="110799"/>
    <lineage>
        <taxon>Eukaryota</taxon>
        <taxon>Metazoa</taxon>
        <taxon>Ecdysozoa</taxon>
        <taxon>Arthropoda</taxon>
        <taxon>Hexapoda</taxon>
        <taxon>Insecta</taxon>
        <taxon>Pterygota</taxon>
        <taxon>Neoptera</taxon>
        <taxon>Endopterygota</taxon>
        <taxon>Lepidoptera</taxon>
        <taxon>Glossata</taxon>
        <taxon>Ditrysia</taxon>
        <taxon>Papilionoidea</taxon>
        <taxon>Papilionidae</taxon>
        <taxon>Parnassiinae</taxon>
        <taxon>Parnassini</taxon>
        <taxon>Parnassius</taxon>
        <taxon>Parnassius</taxon>
    </lineage>
</organism>
<dbReference type="GO" id="GO:0005858">
    <property type="term" value="C:axonemal dynein complex"/>
    <property type="evidence" value="ECO:0007669"/>
    <property type="project" value="TreeGrafter"/>
</dbReference>
<evidence type="ECO:0000259" key="3">
    <source>
        <dbReference type="Pfam" id="PF08385"/>
    </source>
</evidence>
<dbReference type="EMBL" id="CAJQZP010001331">
    <property type="protein sequence ID" value="CAG5039438.1"/>
    <property type="molecule type" value="Genomic_DNA"/>
</dbReference>
<dbReference type="Pfam" id="PF08385">
    <property type="entry name" value="DHC_N1"/>
    <property type="match status" value="1"/>
</dbReference>
<dbReference type="GO" id="GO:0051959">
    <property type="term" value="F:dynein light intermediate chain binding"/>
    <property type="evidence" value="ECO:0007669"/>
    <property type="project" value="InterPro"/>
</dbReference>
<feature type="domain" description="Dynein heavy chain tail" evidence="3">
    <location>
        <begin position="262"/>
        <end position="819"/>
    </location>
</feature>
<sequence length="1066" mass="123460">MFVYGIKPGSSEEEEEEDVKDILQKRREECERKARRGEMDPRLEFTFQLLIDGTGLPRHTIMDHVFEGNMLDDINQLFLPHMRNKLLWYYQDVEEVEQRPQVEGTKPRQQGQGKLPPPQVTLKKKLFLSDGWDVKFTGICIYMFRINVSKQLPEEGFHKDLFCGILNAGKVGLVTAIERIMEYVYMNALAHPSTDGDEDETRFPIVKNQLLPGLRSFCSALKVCEDVCNQVNLFDDGKSFMANVQDHTELKEMTKNLNTITMLEERVNEWIKKVMEILSESEQLRREVDSSGPQDELEYWKKRGAQFSQLVSYLQDNEVQLTLTCLQLANSKVIKFWRDTDHKITFCYNEAKDNAKFIQAMEKCCHSLYLDDPVKIKDSILSLLQTVRLIHSVSQFYNTSERISSLMVKITNQMIETCKQYITCRFKETIWSQERSLVREKLMHCINLNKTYRETYILVRDQPFLPNTEQFSFSENYVFGKFDTFCKRINKIIAMFDMMDDYNHLFEKRMEGLLLGEDLEEAIHTFNEAKKAVTTCQYDYLDYRNNDFDKDYQAFEGKMSALQESIGNTIEANFASVWETPQGIKFLTRFEKVSQKILSTKLSEKYDRVLQYCEKEVDKIMKMFKRQKDDPPLPRNYSPVAGRIKWARCLMHNMTETVESVCAHPVLRALPAASDMMRKYSTTRTLIHNYEETMRAVWMNQNLWDVDDSLNNTLLKIDESGRIAVNLDHTIKLLIRESDCLIKMGINLPIVCHSLYAKNNYFTLVNDSLQFLLEDYLATVRRVKLEVRPLFLPQVVRLSSLLLPGLKTVTWTSEDWKEFIDRANSAIKSFDVLVTRVHDIYTNRIIYVLSGMQEVSLVNLPEETPWSVEEFIEHVESGSRNACVELNRKSLMVEEAVEEVLDLVKKAAQQVIPAEINPDFEFLIAEDDLQSGSGATSTLNESTSSGQQDWSAVWECFESPHKLLSTPAGGLSKSMQEMVKNAVSEMRRYYSRKVVDVLIKVTRRALDLIIKQFSPDSDAIAWIGRSVGVSFSLIGLINSATIFYCLYNTPIVTHAYFNSNKLSKSE</sequence>
<comment type="caution">
    <text evidence="4">The sequence shown here is derived from an EMBL/GenBank/DDBJ whole genome shotgun (WGS) entry which is preliminary data.</text>
</comment>
<dbReference type="PANTHER" id="PTHR46532">
    <property type="entry name" value="MALE FERTILITY FACTOR KL5"/>
    <property type="match status" value="1"/>
</dbReference>
<evidence type="ECO:0000313" key="4">
    <source>
        <dbReference type="EMBL" id="CAG5039438.1"/>
    </source>
</evidence>
<dbReference type="GO" id="GO:0045505">
    <property type="term" value="F:dynein intermediate chain binding"/>
    <property type="evidence" value="ECO:0007669"/>
    <property type="project" value="InterPro"/>
</dbReference>
<reference evidence="4" key="1">
    <citation type="submission" date="2021-04" db="EMBL/GenBank/DDBJ databases">
        <authorList>
            <person name="Tunstrom K."/>
        </authorList>
    </citation>
    <scope>NUCLEOTIDE SEQUENCE</scope>
</reference>
<evidence type="ECO:0000256" key="1">
    <source>
        <dbReference type="ARBA" id="ARBA00008887"/>
    </source>
</evidence>
<keyword evidence="2" id="KW-0175">Coiled coil</keyword>
<dbReference type="InterPro" id="IPR013594">
    <property type="entry name" value="Dynein_heavy_tail"/>
</dbReference>
<protein>
    <submittedName>
        <fullName evidence="4">(apollo) hypothetical protein</fullName>
    </submittedName>
</protein>
<keyword evidence="5" id="KW-1185">Reference proteome</keyword>
<evidence type="ECO:0000313" key="5">
    <source>
        <dbReference type="Proteomes" id="UP000691718"/>
    </source>
</evidence>
<dbReference type="Proteomes" id="UP000691718">
    <property type="component" value="Unassembled WGS sequence"/>
</dbReference>
<dbReference type="GO" id="GO:0007018">
    <property type="term" value="P:microtubule-based movement"/>
    <property type="evidence" value="ECO:0007669"/>
    <property type="project" value="InterPro"/>
</dbReference>
<dbReference type="AlphaFoldDB" id="A0A8S3XSQ1"/>